<reference evidence="10" key="1">
    <citation type="journal article" date="2012" name="PLoS Genet.">
        <title>The genomes of the fungal plant pathogens Cladosporium fulvum and Dothistroma septosporum reveal adaptation to different hosts and lifestyles but also signatures of common ancestry.</title>
        <authorList>
            <person name="de Wit P.J.G.M."/>
            <person name="van der Burgt A."/>
            <person name="Oekmen B."/>
            <person name="Stergiopoulos I."/>
            <person name="Abd-Elsalam K.A."/>
            <person name="Aerts A.L."/>
            <person name="Bahkali A.H."/>
            <person name="Beenen H.G."/>
            <person name="Chettri P."/>
            <person name="Cox M.P."/>
            <person name="Datema E."/>
            <person name="de Vries R.P."/>
            <person name="Dhillon B."/>
            <person name="Ganley A.R."/>
            <person name="Griffiths S.A."/>
            <person name="Guo Y."/>
            <person name="Hamelin R.C."/>
            <person name="Henrissat B."/>
            <person name="Kabir M.S."/>
            <person name="Jashni M.K."/>
            <person name="Kema G."/>
            <person name="Klaubauf S."/>
            <person name="Lapidus A."/>
            <person name="Levasseur A."/>
            <person name="Lindquist E."/>
            <person name="Mehrabi R."/>
            <person name="Ohm R.A."/>
            <person name="Owen T.J."/>
            <person name="Salamov A."/>
            <person name="Schwelm A."/>
            <person name="Schijlen E."/>
            <person name="Sun H."/>
            <person name="van den Burg H.A."/>
            <person name="van Ham R.C.H.J."/>
            <person name="Zhang S."/>
            <person name="Goodwin S.B."/>
            <person name="Grigoriev I.V."/>
            <person name="Collemare J."/>
            <person name="Bradshaw R.E."/>
        </authorList>
    </citation>
    <scope>NUCLEOTIDE SEQUENCE [LARGE SCALE GENOMIC DNA]</scope>
    <source>
        <strain evidence="10">NZE10 / CBS 128990</strain>
    </source>
</reference>
<dbReference type="OrthoDB" id="3039123at2759"/>
<keyword evidence="6" id="KW-0106">Calcium</keyword>
<keyword evidence="10" id="KW-1185">Reference proteome</keyword>
<dbReference type="Proteomes" id="UP000016933">
    <property type="component" value="Unassembled WGS sequence"/>
</dbReference>
<evidence type="ECO:0000256" key="4">
    <source>
        <dbReference type="ARBA" id="ARBA00022729"/>
    </source>
</evidence>
<dbReference type="InterPro" id="IPR011118">
    <property type="entry name" value="Tannase/feruloyl_esterase"/>
</dbReference>
<dbReference type="EMBL" id="KB446544">
    <property type="protein sequence ID" value="EME39830.1"/>
    <property type="molecule type" value="Genomic_DNA"/>
</dbReference>
<organism evidence="9 10">
    <name type="scientific">Dothistroma septosporum (strain NZE10 / CBS 128990)</name>
    <name type="common">Red band needle blight fungus</name>
    <name type="synonym">Mycosphaerella pini</name>
    <dbReference type="NCBI Taxonomy" id="675120"/>
    <lineage>
        <taxon>Eukaryota</taxon>
        <taxon>Fungi</taxon>
        <taxon>Dikarya</taxon>
        <taxon>Ascomycota</taxon>
        <taxon>Pezizomycotina</taxon>
        <taxon>Dothideomycetes</taxon>
        <taxon>Dothideomycetidae</taxon>
        <taxon>Mycosphaerellales</taxon>
        <taxon>Mycosphaerellaceae</taxon>
        <taxon>Dothistroma</taxon>
    </lineage>
</organism>
<dbReference type="STRING" id="675120.N1PE28"/>
<keyword evidence="4" id="KW-0732">Signal</keyword>
<dbReference type="OMA" id="YSYWDGC"/>
<evidence type="ECO:0000313" key="10">
    <source>
        <dbReference type="Proteomes" id="UP000016933"/>
    </source>
</evidence>
<evidence type="ECO:0000256" key="6">
    <source>
        <dbReference type="ARBA" id="ARBA00022837"/>
    </source>
</evidence>
<reference evidence="9 10" key="2">
    <citation type="journal article" date="2012" name="PLoS Pathog.">
        <title>Diverse lifestyles and strategies of plant pathogenesis encoded in the genomes of eighteen Dothideomycetes fungi.</title>
        <authorList>
            <person name="Ohm R.A."/>
            <person name="Feau N."/>
            <person name="Henrissat B."/>
            <person name="Schoch C.L."/>
            <person name="Horwitz B.A."/>
            <person name="Barry K.W."/>
            <person name="Condon B.J."/>
            <person name="Copeland A.C."/>
            <person name="Dhillon B."/>
            <person name="Glaser F."/>
            <person name="Hesse C.N."/>
            <person name="Kosti I."/>
            <person name="LaButti K."/>
            <person name="Lindquist E.A."/>
            <person name="Lucas S."/>
            <person name="Salamov A.A."/>
            <person name="Bradshaw R.E."/>
            <person name="Ciuffetti L."/>
            <person name="Hamelin R.C."/>
            <person name="Kema G.H.J."/>
            <person name="Lawrence C."/>
            <person name="Scott J.A."/>
            <person name="Spatafora J.W."/>
            <person name="Turgeon B.G."/>
            <person name="de Wit P.J.G.M."/>
            <person name="Zhong S."/>
            <person name="Goodwin S.B."/>
            <person name="Grigoriev I.V."/>
        </authorList>
    </citation>
    <scope>NUCLEOTIDE SEQUENCE [LARGE SCALE GENOMIC DNA]</scope>
    <source>
        <strain evidence="10">NZE10 / CBS 128990</strain>
    </source>
</reference>
<evidence type="ECO:0000256" key="8">
    <source>
        <dbReference type="RuleBase" id="RU361238"/>
    </source>
</evidence>
<dbReference type="eggNOG" id="ENOG502SH94">
    <property type="taxonomic scope" value="Eukaryota"/>
</dbReference>
<evidence type="ECO:0000256" key="3">
    <source>
        <dbReference type="ARBA" id="ARBA00022723"/>
    </source>
</evidence>
<keyword evidence="3" id="KW-0479">Metal-binding</keyword>
<evidence type="ECO:0000256" key="2">
    <source>
        <dbReference type="ARBA" id="ARBA00022487"/>
    </source>
</evidence>
<dbReference type="Gene3D" id="3.40.50.1820">
    <property type="entry name" value="alpha/beta hydrolase"/>
    <property type="match status" value="1"/>
</dbReference>
<accession>N1PE28</accession>
<dbReference type="AlphaFoldDB" id="N1PE28"/>
<keyword evidence="5 8" id="KW-0378">Hydrolase</keyword>
<dbReference type="HOGENOM" id="CLU_014819_3_2_1"/>
<dbReference type="PANTHER" id="PTHR33938">
    <property type="entry name" value="FERULOYL ESTERASE B-RELATED"/>
    <property type="match status" value="1"/>
</dbReference>
<dbReference type="GO" id="GO:0030600">
    <property type="term" value="F:feruloyl esterase activity"/>
    <property type="evidence" value="ECO:0007669"/>
    <property type="project" value="UniProtKB-ARBA"/>
</dbReference>
<gene>
    <name evidence="9" type="ORF">DOTSEDRAFT_137481</name>
</gene>
<keyword evidence="7" id="KW-1015">Disulfide bond</keyword>
<evidence type="ECO:0000313" key="9">
    <source>
        <dbReference type="EMBL" id="EME39830.1"/>
    </source>
</evidence>
<dbReference type="InterPro" id="IPR029058">
    <property type="entry name" value="AB_hydrolase_fold"/>
</dbReference>
<sequence>MPALPAEQKPLKFCEVLVAYTHPGLNDTINVSTWMPLDDNDWNGRFMAQGGGGWAAGSYSDQAAAVSLGYASAHTDGGHTIVGHPKDTFVSSNSWGVVSPGNVNLHALQNFAYRSLDEMATIAKAAIHTYYGKEADYSYWQGCSTGGRQGLSLAQRYPEQFNGILAAAPAINWVTFLITEFWPHVVMKQLDYRPAKCELEAVTKAAIEACDEIDGVKDGVIHAHDKCRFDALSVVDQKYTCGENGERKITKEAATIANAVWNGPIEDGHKIWHGLNKDASLTGFDPLFGGLAATECDDKDQNCKSRPFVMSADWIKNWIMKDPDFDLDTVDEKIFYDILRRSYMEYDSLMDSANADLLPFKESGGKAIMWHGLADHLIFPNGSLNYYERVSKIVPKTPDFFRYFEVPGVAHCFGGNGAFPLTAMNSLVNWVEKGKAPDYLDGQVIPTLGSKSTAKPATRPICAWPKKASFIGADPTKAESFECSTHFAFKLKPGQTFEDAVKDEL</sequence>
<dbReference type="PANTHER" id="PTHR33938:SF8">
    <property type="entry name" value="CARBOXYLIC ESTER HYDROLASE"/>
    <property type="match status" value="1"/>
</dbReference>
<proteinExistence type="inferred from homology"/>
<dbReference type="EC" id="3.1.1.-" evidence="8"/>
<evidence type="ECO:0000256" key="1">
    <source>
        <dbReference type="ARBA" id="ARBA00006249"/>
    </source>
</evidence>
<dbReference type="SUPFAM" id="SSF53474">
    <property type="entry name" value="alpha/beta-Hydrolases"/>
    <property type="match status" value="1"/>
</dbReference>
<keyword evidence="2" id="KW-0719">Serine esterase</keyword>
<comment type="similarity">
    <text evidence="1 8">Belongs to the tannase family.</text>
</comment>
<dbReference type="Pfam" id="PF07519">
    <property type="entry name" value="Tannase"/>
    <property type="match status" value="1"/>
</dbReference>
<dbReference type="GO" id="GO:0046872">
    <property type="term" value="F:metal ion binding"/>
    <property type="evidence" value="ECO:0007669"/>
    <property type="project" value="UniProtKB-KW"/>
</dbReference>
<name>N1PE28_DOTSN</name>
<evidence type="ECO:0000256" key="7">
    <source>
        <dbReference type="ARBA" id="ARBA00023157"/>
    </source>
</evidence>
<evidence type="ECO:0000256" key="5">
    <source>
        <dbReference type="ARBA" id="ARBA00022801"/>
    </source>
</evidence>
<protein>
    <recommendedName>
        <fullName evidence="8">Carboxylic ester hydrolase</fullName>
        <ecNumber evidence="8">3.1.1.-</ecNumber>
    </recommendedName>
</protein>